<keyword evidence="3 6" id="KW-0808">Transferase</keyword>
<dbReference type="GO" id="GO:0008175">
    <property type="term" value="F:tRNA methyltransferase activity"/>
    <property type="evidence" value="ECO:0007669"/>
    <property type="project" value="UniProtKB-UniRule"/>
</dbReference>
<comment type="catalytic activity">
    <reaction evidence="6">
        <text>cytidine(34) in tRNA + S-adenosyl-L-methionine = 2'-O-methylcytidine(34) in tRNA + S-adenosyl-L-homocysteine + H(+)</text>
        <dbReference type="Rhea" id="RHEA:43084"/>
        <dbReference type="Rhea" id="RHEA-COMP:10331"/>
        <dbReference type="Rhea" id="RHEA-COMP:10332"/>
        <dbReference type="ChEBI" id="CHEBI:15378"/>
        <dbReference type="ChEBI" id="CHEBI:57856"/>
        <dbReference type="ChEBI" id="CHEBI:59789"/>
        <dbReference type="ChEBI" id="CHEBI:74495"/>
        <dbReference type="ChEBI" id="CHEBI:82748"/>
        <dbReference type="EC" id="2.1.1.207"/>
    </reaction>
</comment>
<dbReference type="InterPro" id="IPR001537">
    <property type="entry name" value="SpoU_MeTrfase"/>
</dbReference>
<dbReference type="PIRSF" id="PIRSF029256">
    <property type="entry name" value="SpoU_TrmH_prd"/>
    <property type="match status" value="1"/>
</dbReference>
<dbReference type="RefSeq" id="WP_350342755.1">
    <property type="nucleotide sequence ID" value="NZ_CP158367.1"/>
</dbReference>
<keyword evidence="2 6" id="KW-0489">Methyltransferase</keyword>
<dbReference type="InterPro" id="IPR029026">
    <property type="entry name" value="tRNA_m1G_MTases_N"/>
</dbReference>
<protein>
    <recommendedName>
        <fullName evidence="6">Putative tRNA (cytidine(34)-2'-O)-methyltransferase</fullName>
        <ecNumber evidence="6">2.1.1.207</ecNumber>
    </recommendedName>
    <alternativeName>
        <fullName evidence="6">tRNA (cytidine/uridine-2'-O-)-methyltransferase</fullName>
    </alternativeName>
</protein>
<evidence type="ECO:0000313" key="9">
    <source>
        <dbReference type="EMBL" id="XBX73994.1"/>
    </source>
</evidence>
<evidence type="ECO:0000256" key="4">
    <source>
        <dbReference type="ARBA" id="ARBA00022691"/>
    </source>
</evidence>
<evidence type="ECO:0000256" key="7">
    <source>
        <dbReference type="PIRSR" id="PIRSR029256-1"/>
    </source>
</evidence>
<proteinExistence type="inferred from homology"/>
<comment type="function">
    <text evidence="6">Could methylate the ribose at the nucleotide 34 wobble position in tRNA.</text>
</comment>
<dbReference type="GO" id="GO:0042802">
    <property type="term" value="F:identical protein binding"/>
    <property type="evidence" value="ECO:0007669"/>
    <property type="project" value="UniProtKB-ARBA"/>
</dbReference>
<reference evidence="9" key="1">
    <citation type="journal article" date="2013" name="Extremophiles">
        <title>Proteinivorax tanatarense gen. nov., sp. nov., an anaerobic, haloalkaliphilic, proteolytic bacterium isolated from a decaying algal bloom, and proposal of Proteinivoraceae fam. nov.</title>
        <authorList>
            <person name="Kevbrin V."/>
            <person name="Boltyanskaya Y."/>
            <person name="Zhilina T."/>
            <person name="Kolganova T."/>
            <person name="Lavrentjeva E."/>
            <person name="Kuznetsov B."/>
        </authorList>
    </citation>
    <scope>NUCLEOTIDE SEQUENCE</scope>
    <source>
        <strain evidence="9">Z-910T</strain>
    </source>
</reference>
<evidence type="ECO:0000256" key="2">
    <source>
        <dbReference type="ARBA" id="ARBA00022603"/>
    </source>
</evidence>
<dbReference type="AlphaFoldDB" id="A0AAU7VIY5"/>
<organism evidence="9">
    <name type="scientific">Proteinivorax tanatarense</name>
    <dbReference type="NCBI Taxonomy" id="1260629"/>
    <lineage>
        <taxon>Bacteria</taxon>
        <taxon>Bacillati</taxon>
        <taxon>Bacillota</taxon>
        <taxon>Clostridia</taxon>
        <taxon>Eubacteriales</taxon>
        <taxon>Proteinivoracaceae</taxon>
        <taxon>Proteinivorax</taxon>
    </lineage>
</organism>
<dbReference type="HAMAP" id="MF_01885">
    <property type="entry name" value="tRNA_methyltr_TrmL"/>
    <property type="match status" value="1"/>
</dbReference>
<dbReference type="PANTHER" id="PTHR42971">
    <property type="entry name" value="TRNA (CYTIDINE(34)-2'-O)-METHYLTRANSFERASE"/>
    <property type="match status" value="1"/>
</dbReference>
<dbReference type="GO" id="GO:0005737">
    <property type="term" value="C:cytoplasm"/>
    <property type="evidence" value="ECO:0007669"/>
    <property type="project" value="UniProtKB-SubCell"/>
</dbReference>
<evidence type="ECO:0000256" key="1">
    <source>
        <dbReference type="ARBA" id="ARBA00022490"/>
    </source>
</evidence>
<accession>A0AAU7VIY5</accession>
<name>A0AAU7VIY5_9FIRM</name>
<keyword evidence="4 6" id="KW-0949">S-adenosyl-L-methionine</keyword>
<feature type="binding site" evidence="6 7">
    <location>
        <position position="121"/>
    </location>
    <ligand>
        <name>S-adenosyl-L-methionine</name>
        <dbReference type="ChEBI" id="CHEBI:59789"/>
    </ligand>
</feature>
<dbReference type="Gene3D" id="3.40.1280.10">
    <property type="match status" value="1"/>
</dbReference>
<evidence type="ECO:0000259" key="8">
    <source>
        <dbReference type="Pfam" id="PF00588"/>
    </source>
</evidence>
<dbReference type="CDD" id="cd18094">
    <property type="entry name" value="SpoU-like_TrmL"/>
    <property type="match status" value="1"/>
</dbReference>
<comment type="catalytic activity">
    <reaction evidence="6">
        <text>5-carboxymethylaminomethyluridine(34) in tRNA(Leu) + S-adenosyl-L-methionine = 5-carboxymethylaminomethyl-2'-O-methyluridine(34) in tRNA(Leu) + S-adenosyl-L-homocysteine + H(+)</text>
        <dbReference type="Rhea" id="RHEA:43088"/>
        <dbReference type="Rhea" id="RHEA-COMP:10333"/>
        <dbReference type="Rhea" id="RHEA-COMP:10334"/>
        <dbReference type="ChEBI" id="CHEBI:15378"/>
        <dbReference type="ChEBI" id="CHEBI:57856"/>
        <dbReference type="ChEBI" id="CHEBI:59789"/>
        <dbReference type="ChEBI" id="CHEBI:74508"/>
        <dbReference type="ChEBI" id="CHEBI:74511"/>
        <dbReference type="EC" id="2.1.1.207"/>
    </reaction>
</comment>
<keyword evidence="1 6" id="KW-0963">Cytoplasm</keyword>
<keyword evidence="5 6" id="KW-0819">tRNA processing</keyword>
<dbReference type="NCBIfam" id="TIGR00185">
    <property type="entry name" value="tRNA_yibK_trmL"/>
    <property type="match status" value="1"/>
</dbReference>
<comment type="similarity">
    <text evidence="6">Belongs to the class IV-like SAM-binding methyltransferase superfamily. RNA methyltransferase TrmH family. TrmL subfamily.</text>
</comment>
<dbReference type="GO" id="GO:0003723">
    <property type="term" value="F:RNA binding"/>
    <property type="evidence" value="ECO:0007669"/>
    <property type="project" value="InterPro"/>
</dbReference>
<dbReference type="InterPro" id="IPR029028">
    <property type="entry name" value="Alpha/beta_knot_MTases"/>
</dbReference>
<evidence type="ECO:0000256" key="3">
    <source>
        <dbReference type="ARBA" id="ARBA00022679"/>
    </source>
</evidence>
<dbReference type="FunFam" id="3.40.1280.10:FF:000002">
    <property type="entry name" value="Peptidylprolyl isomerase"/>
    <property type="match status" value="1"/>
</dbReference>
<dbReference type="InterPro" id="IPR016914">
    <property type="entry name" value="TrmL"/>
</dbReference>
<reference evidence="9" key="2">
    <citation type="submission" date="2024-06" db="EMBL/GenBank/DDBJ databases">
        <authorList>
            <person name="Petrova K.O."/>
            <person name="Toshchakov S.V."/>
            <person name="Boltjanskaja Y.V."/>
            <person name="Kevbrin V."/>
        </authorList>
    </citation>
    <scope>NUCLEOTIDE SEQUENCE</scope>
    <source>
        <strain evidence="9">Z-910T</strain>
    </source>
</reference>
<feature type="binding site" evidence="6 7">
    <location>
        <position position="78"/>
    </location>
    <ligand>
        <name>S-adenosyl-L-methionine</name>
        <dbReference type="ChEBI" id="CHEBI:59789"/>
    </ligand>
</feature>
<dbReference type="SUPFAM" id="SSF75217">
    <property type="entry name" value="alpha/beta knot"/>
    <property type="match status" value="1"/>
</dbReference>
<dbReference type="PANTHER" id="PTHR42971:SF1">
    <property type="entry name" value="TRNA (CYTIDINE(34)-2'-O)-METHYLTRANSFERASE"/>
    <property type="match status" value="1"/>
</dbReference>
<feature type="binding site" evidence="6 7">
    <location>
        <position position="100"/>
    </location>
    <ligand>
        <name>S-adenosyl-L-methionine</name>
        <dbReference type="ChEBI" id="CHEBI:59789"/>
    </ligand>
</feature>
<feature type="domain" description="tRNA/rRNA methyltransferase SpoU type" evidence="8">
    <location>
        <begin position="2"/>
        <end position="141"/>
    </location>
</feature>
<evidence type="ECO:0000256" key="5">
    <source>
        <dbReference type="ARBA" id="ARBA00022694"/>
    </source>
</evidence>
<dbReference type="GO" id="GO:0008757">
    <property type="term" value="F:S-adenosylmethionine-dependent methyltransferase activity"/>
    <property type="evidence" value="ECO:0007669"/>
    <property type="project" value="UniProtKB-UniRule"/>
</dbReference>
<dbReference type="Pfam" id="PF00588">
    <property type="entry name" value="SpoU_methylase"/>
    <property type="match status" value="1"/>
</dbReference>
<comment type="subcellular location">
    <subcellularLocation>
        <location evidence="6">Cytoplasm</location>
    </subcellularLocation>
</comment>
<dbReference type="EC" id="2.1.1.207" evidence="6"/>
<gene>
    <name evidence="9" type="primary">trmL</name>
    <name evidence="9" type="ORF">PRVXT_002013</name>
</gene>
<sequence length="151" mass="17110">MFNIVLVEPEIPHNTGNIIRTCAATNSKLHLIKPLGFSLDDKNLKRAGLDYRDLAMVDIHNNLVEFFEKFEGKQFYYLTTKVSKPYHKVKFKDGDFLLFGKETAGLPEDLIKSNPDTAITVPMVKKARSLNLSNSVALVVYEALRQTGFNF</sequence>
<feature type="binding site" evidence="6 7">
    <location>
        <position position="129"/>
    </location>
    <ligand>
        <name>S-adenosyl-L-methionine</name>
        <dbReference type="ChEBI" id="CHEBI:59789"/>
    </ligand>
</feature>
<evidence type="ECO:0000256" key="6">
    <source>
        <dbReference type="HAMAP-Rule" id="MF_01885"/>
    </source>
</evidence>
<dbReference type="GO" id="GO:0002130">
    <property type="term" value="P:wobble position ribose methylation"/>
    <property type="evidence" value="ECO:0007669"/>
    <property type="project" value="TreeGrafter"/>
</dbReference>
<dbReference type="EMBL" id="CP158367">
    <property type="protein sequence ID" value="XBX73994.1"/>
    <property type="molecule type" value="Genomic_DNA"/>
</dbReference>